<dbReference type="GO" id="GO:0016192">
    <property type="term" value="P:vesicle-mediated transport"/>
    <property type="evidence" value="ECO:0007669"/>
    <property type="project" value="UniProtKB-KW"/>
</dbReference>
<keyword evidence="4" id="KW-0931">ER-Golgi transport</keyword>
<gene>
    <name evidence="9" type="primary">snpC</name>
    <name evidence="9" type="ORF">DFA_07338</name>
</gene>
<sequence length="289" mass="32768">MADSKKKEAEAALKEADKITTKSFTRWKCDWDNGAILYEKAAKGFRTAKQFDQAIYCFKRLSLCQTNQDVYYLAAKSIESAAMMEKEQNHLKEAVELLVESSKLYRTNGNSFAAADAMTRAAKMIEEKDVDQALQLLHDACELFELDDKEHFSGDAFKMTISMLLRHKKIFECIDLLIIQNRVFSKLDQTNELNKSCLSVIVLHLDMDDNVMAKKRYEDFLQYVQWAHSNEGKVAGQLIQAFDANDAEAVKKLSQQYLFNFLDNQVAKIAKNLSLGGVSGGKEAEESVL</sequence>
<evidence type="ECO:0000313" key="9">
    <source>
        <dbReference type="EMBL" id="EGG20217.1"/>
    </source>
</evidence>
<dbReference type="SUPFAM" id="SSF48452">
    <property type="entry name" value="TPR-like"/>
    <property type="match status" value="1"/>
</dbReference>
<proteinExistence type="inferred from homology"/>
<dbReference type="GO" id="GO:0006886">
    <property type="term" value="P:intracellular protein transport"/>
    <property type="evidence" value="ECO:0007669"/>
    <property type="project" value="InterPro"/>
</dbReference>
<evidence type="ECO:0000256" key="8">
    <source>
        <dbReference type="ARBA" id="ARBA00042485"/>
    </source>
</evidence>
<dbReference type="InterPro" id="IPR011990">
    <property type="entry name" value="TPR-like_helical_dom_sf"/>
</dbReference>
<evidence type="ECO:0000256" key="5">
    <source>
        <dbReference type="ARBA" id="ARBA00022927"/>
    </source>
</evidence>
<dbReference type="KEGG" id="dfa:DFA_07338"/>
<dbReference type="RefSeq" id="XP_004367200.1">
    <property type="nucleotide sequence ID" value="XM_004367143.1"/>
</dbReference>
<evidence type="ECO:0000256" key="4">
    <source>
        <dbReference type="ARBA" id="ARBA00022892"/>
    </source>
</evidence>
<keyword evidence="6" id="KW-0472">Membrane</keyword>
<organism evidence="9 10">
    <name type="scientific">Cavenderia fasciculata</name>
    <name type="common">Slime mold</name>
    <name type="synonym">Dictyostelium fasciculatum</name>
    <dbReference type="NCBI Taxonomy" id="261658"/>
    <lineage>
        <taxon>Eukaryota</taxon>
        <taxon>Amoebozoa</taxon>
        <taxon>Evosea</taxon>
        <taxon>Eumycetozoa</taxon>
        <taxon>Dictyostelia</taxon>
        <taxon>Acytosteliales</taxon>
        <taxon>Cavenderiaceae</taxon>
        <taxon>Cavenderia</taxon>
    </lineage>
</organism>
<dbReference type="GO" id="GO:0005774">
    <property type="term" value="C:vacuolar membrane"/>
    <property type="evidence" value="ECO:0007669"/>
    <property type="project" value="TreeGrafter"/>
</dbReference>
<evidence type="ECO:0000256" key="2">
    <source>
        <dbReference type="ARBA" id="ARBA00010050"/>
    </source>
</evidence>
<dbReference type="PANTHER" id="PTHR13768:SF2">
    <property type="entry name" value="GAMMA-SOLUBLE NSF ATTACHMENT PROTEIN"/>
    <property type="match status" value="1"/>
</dbReference>
<dbReference type="GO" id="GO:0019905">
    <property type="term" value="F:syntaxin binding"/>
    <property type="evidence" value="ECO:0007669"/>
    <property type="project" value="TreeGrafter"/>
</dbReference>
<dbReference type="AlphaFoldDB" id="F4PW53"/>
<dbReference type="GO" id="GO:0031201">
    <property type="term" value="C:SNARE complex"/>
    <property type="evidence" value="ECO:0007669"/>
    <property type="project" value="TreeGrafter"/>
</dbReference>
<keyword evidence="5" id="KW-0653">Protein transport</keyword>
<keyword evidence="10" id="KW-1185">Reference proteome</keyword>
<protein>
    <recommendedName>
        <fullName evidence="7">Gamma-soluble NSF attachment protein</fullName>
    </recommendedName>
    <alternativeName>
        <fullName evidence="8">N-ethylmaleimide-sensitive factor attachment protein gamma</fullName>
    </alternativeName>
</protein>
<evidence type="ECO:0000256" key="7">
    <source>
        <dbReference type="ARBA" id="ARBA00040047"/>
    </source>
</evidence>
<evidence type="ECO:0000256" key="1">
    <source>
        <dbReference type="ARBA" id="ARBA00004170"/>
    </source>
</evidence>
<reference evidence="10" key="1">
    <citation type="journal article" date="2011" name="Genome Res.">
        <title>Phylogeny-wide analysis of social amoeba genomes highlights ancient origins for complex intercellular communication.</title>
        <authorList>
            <person name="Heidel A.J."/>
            <person name="Lawal H.M."/>
            <person name="Felder M."/>
            <person name="Schilde C."/>
            <person name="Helps N.R."/>
            <person name="Tunggal B."/>
            <person name="Rivero F."/>
            <person name="John U."/>
            <person name="Schleicher M."/>
            <person name="Eichinger L."/>
            <person name="Platzer M."/>
            <person name="Noegel A.A."/>
            <person name="Schaap P."/>
            <person name="Gloeckner G."/>
        </authorList>
    </citation>
    <scope>NUCLEOTIDE SEQUENCE [LARGE SCALE GENOMIC DNA]</scope>
    <source>
        <strain evidence="10">SH3</strain>
    </source>
</reference>
<dbReference type="Gene3D" id="1.25.40.10">
    <property type="entry name" value="Tetratricopeptide repeat domain"/>
    <property type="match status" value="1"/>
</dbReference>
<dbReference type="GO" id="GO:0005483">
    <property type="term" value="F:soluble NSF attachment protein activity"/>
    <property type="evidence" value="ECO:0007669"/>
    <property type="project" value="EnsemblProtists"/>
</dbReference>
<dbReference type="STRING" id="1054147.F4PW53"/>
<dbReference type="EMBL" id="GL883013">
    <property type="protein sequence ID" value="EGG20217.1"/>
    <property type="molecule type" value="Genomic_DNA"/>
</dbReference>
<dbReference type="PANTHER" id="PTHR13768">
    <property type="entry name" value="SOLUBLE NSF ATTACHMENT PROTEIN SNAP"/>
    <property type="match status" value="1"/>
</dbReference>
<evidence type="ECO:0000256" key="3">
    <source>
        <dbReference type="ARBA" id="ARBA00022448"/>
    </source>
</evidence>
<comment type="subcellular location">
    <subcellularLocation>
        <location evidence="1">Membrane</location>
        <topology evidence="1">Peripheral membrane protein</topology>
    </subcellularLocation>
</comment>
<dbReference type="Proteomes" id="UP000007797">
    <property type="component" value="Unassembled WGS sequence"/>
</dbReference>
<dbReference type="Pfam" id="PF14938">
    <property type="entry name" value="SNAP"/>
    <property type="match status" value="1"/>
</dbReference>
<keyword evidence="3" id="KW-0813">Transport</keyword>
<accession>F4PW53</accession>
<name>F4PW53_CACFS</name>
<dbReference type="InterPro" id="IPR000744">
    <property type="entry name" value="NSF_attach"/>
</dbReference>
<evidence type="ECO:0000256" key="6">
    <source>
        <dbReference type="ARBA" id="ARBA00023136"/>
    </source>
</evidence>
<dbReference type="GeneID" id="14872358"/>
<comment type="similarity">
    <text evidence="2">Belongs to the SNAP family.</text>
</comment>
<dbReference type="OrthoDB" id="9984275at2759"/>
<evidence type="ECO:0000313" key="10">
    <source>
        <dbReference type="Proteomes" id="UP000007797"/>
    </source>
</evidence>
<dbReference type="OMA" id="RSWFHAA"/>